<evidence type="ECO:0000313" key="6">
    <source>
        <dbReference type="Proteomes" id="UP000237441"/>
    </source>
</evidence>
<feature type="transmembrane region" description="Helical" evidence="4">
    <location>
        <begin position="40"/>
        <end position="58"/>
    </location>
</feature>
<organism evidence="5 6">
    <name type="scientific">Beauveria bassiana</name>
    <name type="common">White muscardine disease fungus</name>
    <name type="synonym">Tritirachium shiotae</name>
    <dbReference type="NCBI Taxonomy" id="176275"/>
    <lineage>
        <taxon>Eukaryota</taxon>
        <taxon>Fungi</taxon>
        <taxon>Dikarya</taxon>
        <taxon>Ascomycota</taxon>
        <taxon>Pezizomycotina</taxon>
        <taxon>Sordariomycetes</taxon>
        <taxon>Hypocreomycetidae</taxon>
        <taxon>Hypocreales</taxon>
        <taxon>Cordycipitaceae</taxon>
        <taxon>Beauveria</taxon>
    </lineage>
</organism>
<protein>
    <recommendedName>
        <fullName evidence="7">Tat pathway signal sequence</fullName>
    </recommendedName>
</protein>
<evidence type="ECO:0000256" key="4">
    <source>
        <dbReference type="SAM" id="Phobius"/>
    </source>
</evidence>
<dbReference type="InterPro" id="IPR021765">
    <property type="entry name" value="UstYa-like"/>
</dbReference>
<dbReference type="PANTHER" id="PTHR33365">
    <property type="entry name" value="YALI0B05434P"/>
    <property type="match status" value="1"/>
</dbReference>
<comment type="pathway">
    <text evidence="1">Mycotoxin biosynthesis.</text>
</comment>
<evidence type="ECO:0000256" key="1">
    <source>
        <dbReference type="ARBA" id="ARBA00004685"/>
    </source>
</evidence>
<name>A0A2S7YNC1_BEABA</name>
<evidence type="ECO:0000256" key="2">
    <source>
        <dbReference type="ARBA" id="ARBA00035112"/>
    </source>
</evidence>
<evidence type="ECO:0000256" key="3">
    <source>
        <dbReference type="SAM" id="MobiDB-lite"/>
    </source>
</evidence>
<dbReference type="PANTHER" id="PTHR33365:SF4">
    <property type="entry name" value="CYCLOCHLOROTINE BIOSYNTHESIS PROTEIN O"/>
    <property type="match status" value="1"/>
</dbReference>
<evidence type="ECO:0000313" key="5">
    <source>
        <dbReference type="EMBL" id="PQK17691.1"/>
    </source>
</evidence>
<dbReference type="AlphaFoldDB" id="A0A2S7YNC1"/>
<dbReference type="Proteomes" id="UP000237441">
    <property type="component" value="Unassembled WGS sequence"/>
</dbReference>
<reference evidence="5 6" key="1">
    <citation type="submission" date="2016-07" db="EMBL/GenBank/DDBJ databases">
        <title>Comparative genomics of the entomopathogenic fungus Beauveria bassiana.</title>
        <authorList>
            <person name="Valero Jimenez C.A."/>
            <person name="Zwaan B.J."/>
            <person name="Van Kan J.A."/>
            <person name="Takken W."/>
            <person name="Debets A.J."/>
            <person name="Schoustra S.E."/>
            <person name="Koenraadt C.J."/>
        </authorList>
    </citation>
    <scope>NUCLEOTIDE SEQUENCE [LARGE SCALE GENOMIC DNA]</scope>
    <source>
        <strain evidence="5 6">ARSEF 8028</strain>
    </source>
</reference>
<evidence type="ECO:0008006" key="7">
    <source>
        <dbReference type="Google" id="ProtNLM"/>
    </source>
</evidence>
<keyword evidence="4" id="KW-0472">Membrane</keyword>
<dbReference type="OrthoDB" id="3687641at2759"/>
<dbReference type="Pfam" id="PF11807">
    <property type="entry name" value="UstYa"/>
    <property type="match status" value="1"/>
</dbReference>
<proteinExistence type="inferred from homology"/>
<comment type="caution">
    <text evidence="5">The sequence shown here is derived from an EMBL/GenBank/DDBJ whole genome shotgun (WGS) entry which is preliminary data.</text>
</comment>
<comment type="similarity">
    <text evidence="2">Belongs to the ustYa family.</text>
</comment>
<gene>
    <name evidence="5" type="ORF">BB8028_0008g01990</name>
</gene>
<dbReference type="EMBL" id="JRHA01000008">
    <property type="protein sequence ID" value="PQK17691.1"/>
    <property type="molecule type" value="Genomic_DNA"/>
</dbReference>
<dbReference type="GO" id="GO:0043386">
    <property type="term" value="P:mycotoxin biosynthetic process"/>
    <property type="evidence" value="ECO:0007669"/>
    <property type="project" value="InterPro"/>
</dbReference>
<keyword evidence="4" id="KW-0812">Transmembrane</keyword>
<accession>A0A2S7YNC1</accession>
<sequence>MMAGRSTRYEPLDVDEGGVHHRRPSPQKSVFLAPRTRNDWIFVAANAGLFLITVVLWLSGSKSVSSKLECAKVASSYSPALSSLSFWEGNFENEFQRKSIYRGPPTMELEQAWDKLWHHQGVGVPKEGLVALNKTNGKYLQTNRSTAAKPEYYALVEMFHQLHCLNIIRQATWPTDMYDKGWGEELQPMNVSESQGRAHVDHCVETLRLSLMCFGDVTPMLLLTQDGTLNTSTADFNVHHKCRNYEQIRDFVDASAVDPVIA</sequence>
<feature type="region of interest" description="Disordered" evidence="3">
    <location>
        <begin position="1"/>
        <end position="26"/>
    </location>
</feature>
<keyword evidence="4" id="KW-1133">Transmembrane helix</keyword>